<dbReference type="EMBL" id="LT906479">
    <property type="protein sequence ID" value="SNV99859.1"/>
    <property type="molecule type" value="Genomic_DNA"/>
</dbReference>
<dbReference type="Pfam" id="PF09084">
    <property type="entry name" value="NMT1"/>
    <property type="match status" value="1"/>
</dbReference>
<dbReference type="PANTHER" id="PTHR30024:SF21">
    <property type="entry name" value="ABC TRANSPORTER SUBSTRATE-BINDING PROTEIN"/>
    <property type="match status" value="1"/>
</dbReference>
<evidence type="ECO:0000256" key="1">
    <source>
        <dbReference type="SAM" id="SignalP"/>
    </source>
</evidence>
<dbReference type="KEGG" id="sfj:SAMEA4384070_2026"/>
<name>A0A240BWK2_SERFI</name>
<sequence length="349" mass="37577">MNPIAHHSRRRFLRLAGSLLAAPALAGISSQLFAHDMATRHQGSDHALRLPEPYKLKLAINQSAVCIAPVTVAERQRFFSKYNLDVEFVNFGNSTDLLLEAIATGKADAGIGMALRWLKALEQGFDVKLTAGTHGGCLNLLTAKNAPFTSLDKLKGQTIGVTDMAGPDKNFFAILLKRHGVDPIADVQWKVYPADLLSVALDKQEIAAISGSEPFSYRLLETGKYQLLASNMTGEYANLSCCVVGVSGSLARQHKAVAAALTQALLDAHSYAAEHPESVAEAFMAHALNTNVEEVAGIIHGQAHGHHAVGEAFVQELTQYVSDLQRVQVIKPGTDAHQFAESIYANVFA</sequence>
<organism evidence="3 4">
    <name type="scientific">Serratia ficaria</name>
    <dbReference type="NCBI Taxonomy" id="61651"/>
    <lineage>
        <taxon>Bacteria</taxon>
        <taxon>Pseudomonadati</taxon>
        <taxon>Pseudomonadota</taxon>
        <taxon>Gammaproteobacteria</taxon>
        <taxon>Enterobacterales</taxon>
        <taxon>Yersiniaceae</taxon>
        <taxon>Serratia</taxon>
    </lineage>
</organism>
<dbReference type="SUPFAM" id="SSF53850">
    <property type="entry name" value="Periplasmic binding protein-like II"/>
    <property type="match status" value="1"/>
</dbReference>
<dbReference type="AlphaFoldDB" id="A0A240BWK2"/>
<feature type="signal peptide" evidence="1">
    <location>
        <begin position="1"/>
        <end position="34"/>
    </location>
</feature>
<dbReference type="InterPro" id="IPR015168">
    <property type="entry name" value="SsuA/THI5"/>
</dbReference>
<protein>
    <submittedName>
        <fullName evidence="3">ABC-type taurine transport system, periplasmic component</fullName>
    </submittedName>
</protein>
<proteinExistence type="predicted"/>
<dbReference type="PANTHER" id="PTHR30024">
    <property type="entry name" value="ALIPHATIC SULFONATES-BINDING PROTEIN-RELATED"/>
    <property type="match status" value="1"/>
</dbReference>
<dbReference type="GeneID" id="75027186"/>
<evidence type="ECO:0000313" key="4">
    <source>
        <dbReference type="Proteomes" id="UP000215134"/>
    </source>
</evidence>
<dbReference type="PROSITE" id="PS51318">
    <property type="entry name" value="TAT"/>
    <property type="match status" value="1"/>
</dbReference>
<dbReference type="RefSeq" id="WP_061799089.1">
    <property type="nucleotide sequence ID" value="NZ_CABITV010000002.1"/>
</dbReference>
<evidence type="ECO:0000259" key="2">
    <source>
        <dbReference type="Pfam" id="PF09084"/>
    </source>
</evidence>
<dbReference type="Gene3D" id="3.40.190.10">
    <property type="entry name" value="Periplasmic binding protein-like II"/>
    <property type="match status" value="2"/>
</dbReference>
<dbReference type="STRING" id="1411141.GCA_001590885_03644"/>
<feature type="domain" description="SsuA/THI5-like" evidence="2">
    <location>
        <begin position="67"/>
        <end position="277"/>
    </location>
</feature>
<accession>A0A240BWK2</accession>
<dbReference type="OrthoDB" id="6545503at2"/>
<dbReference type="Proteomes" id="UP000215134">
    <property type="component" value="Chromosome 1"/>
</dbReference>
<keyword evidence="4" id="KW-1185">Reference proteome</keyword>
<gene>
    <name evidence="3" type="ORF">SAMEA4384070_02026</name>
</gene>
<keyword evidence="1" id="KW-0732">Signal</keyword>
<evidence type="ECO:0000313" key="3">
    <source>
        <dbReference type="EMBL" id="SNV99859.1"/>
    </source>
</evidence>
<dbReference type="InterPro" id="IPR006311">
    <property type="entry name" value="TAT_signal"/>
</dbReference>
<reference evidence="3 4" key="1">
    <citation type="submission" date="2017-06" db="EMBL/GenBank/DDBJ databases">
        <authorList>
            <consortium name="Pathogen Informatics"/>
        </authorList>
    </citation>
    <scope>NUCLEOTIDE SEQUENCE [LARGE SCALE GENOMIC DNA]</scope>
    <source>
        <strain evidence="3 4">NCTC12148</strain>
    </source>
</reference>
<feature type="chain" id="PRO_5011253647" evidence="1">
    <location>
        <begin position="35"/>
        <end position="349"/>
    </location>
</feature>